<accession>A0A8H7J0W9</accession>
<dbReference type="AlphaFoldDB" id="A0A8H7J0W9"/>
<proteinExistence type="inferred from homology"/>
<dbReference type="Proteomes" id="UP000651452">
    <property type="component" value="Unassembled WGS sequence"/>
</dbReference>
<keyword evidence="2" id="KW-0645">Protease</keyword>
<feature type="region of interest" description="Disordered" evidence="5">
    <location>
        <begin position="330"/>
        <end position="349"/>
    </location>
</feature>
<dbReference type="PROSITE" id="PS50600">
    <property type="entry name" value="ULP_PROTEASE"/>
    <property type="match status" value="1"/>
</dbReference>
<dbReference type="GO" id="GO:0016926">
    <property type="term" value="P:protein desumoylation"/>
    <property type="evidence" value="ECO:0007669"/>
    <property type="project" value="TreeGrafter"/>
</dbReference>
<keyword evidence="4" id="KW-0788">Thiol protease</keyword>
<dbReference type="GO" id="GO:0016929">
    <property type="term" value="F:deSUMOylase activity"/>
    <property type="evidence" value="ECO:0007669"/>
    <property type="project" value="TreeGrafter"/>
</dbReference>
<evidence type="ECO:0000256" key="2">
    <source>
        <dbReference type="ARBA" id="ARBA00022670"/>
    </source>
</evidence>
<dbReference type="OrthoDB" id="1939479at2759"/>
<feature type="region of interest" description="Disordered" evidence="5">
    <location>
        <begin position="378"/>
        <end position="428"/>
    </location>
</feature>
<dbReference type="SUPFAM" id="SSF54001">
    <property type="entry name" value="Cysteine proteinases"/>
    <property type="match status" value="1"/>
</dbReference>
<organism evidence="7 8">
    <name type="scientific">Ascochyta lentis</name>
    <dbReference type="NCBI Taxonomy" id="205686"/>
    <lineage>
        <taxon>Eukaryota</taxon>
        <taxon>Fungi</taxon>
        <taxon>Dikarya</taxon>
        <taxon>Ascomycota</taxon>
        <taxon>Pezizomycotina</taxon>
        <taxon>Dothideomycetes</taxon>
        <taxon>Pleosporomycetidae</taxon>
        <taxon>Pleosporales</taxon>
        <taxon>Pleosporineae</taxon>
        <taxon>Didymellaceae</taxon>
        <taxon>Ascochyta</taxon>
    </lineage>
</organism>
<name>A0A8H7J0W9_9PLEO</name>
<evidence type="ECO:0000256" key="3">
    <source>
        <dbReference type="ARBA" id="ARBA00022801"/>
    </source>
</evidence>
<dbReference type="GO" id="GO:0005634">
    <property type="term" value="C:nucleus"/>
    <property type="evidence" value="ECO:0007669"/>
    <property type="project" value="TreeGrafter"/>
</dbReference>
<dbReference type="InterPro" id="IPR003653">
    <property type="entry name" value="Peptidase_C48_C"/>
</dbReference>
<evidence type="ECO:0000256" key="5">
    <source>
        <dbReference type="SAM" id="MobiDB-lite"/>
    </source>
</evidence>
<feature type="compositionally biased region" description="Acidic residues" evidence="5">
    <location>
        <begin position="386"/>
        <end position="417"/>
    </location>
</feature>
<evidence type="ECO:0000256" key="4">
    <source>
        <dbReference type="ARBA" id="ARBA00022807"/>
    </source>
</evidence>
<dbReference type="InterPro" id="IPR038765">
    <property type="entry name" value="Papain-like_cys_pep_sf"/>
</dbReference>
<reference evidence="7" key="2">
    <citation type="submission" date="2020-09" db="EMBL/GenBank/DDBJ databases">
        <title>Reference genome assembly for Australian Ascochyta lentis isolate Al4.</title>
        <authorList>
            <person name="Lee R.C."/>
            <person name="Farfan-Caceres L.M."/>
            <person name="Debler J.W."/>
            <person name="Williams A.H."/>
            <person name="Henares B.M."/>
        </authorList>
    </citation>
    <scope>NUCLEOTIDE SEQUENCE</scope>
    <source>
        <strain evidence="7">Al4</strain>
    </source>
</reference>
<reference evidence="7" key="1">
    <citation type="submission" date="2018-12" db="EMBL/GenBank/DDBJ databases">
        <authorList>
            <person name="Syme R.A."/>
            <person name="Farfan-Caceres L."/>
            <person name="Lichtenzveig J."/>
        </authorList>
    </citation>
    <scope>NUCLEOTIDE SEQUENCE</scope>
    <source>
        <strain evidence="7">Al4</strain>
    </source>
</reference>
<gene>
    <name evidence="7" type="ORF">EKO04_007564</name>
</gene>
<dbReference type="Gene3D" id="3.40.395.10">
    <property type="entry name" value="Adenoviral Proteinase, Chain A"/>
    <property type="match status" value="1"/>
</dbReference>
<keyword evidence="8" id="KW-1185">Reference proteome</keyword>
<sequence>MASKRDFVRAFDIPVGFQGDILAAEPQALDSSPAHTIPGQWPEEHLPVEEATAPAPSDTFFTTAARFATSVTLEVFKLPSRLVESFTRQQRIRVVPIVREDGASKRRLVDAGFAPATPTRRRVSGQLSSSPDVTRNHLPSFVLESFPTPTFDSPQYAEDPQDDDIDDSLDCSMEDVGLDIPPHKPHTGSPTGSSWLPQSHRRIISPISPFSMLRKSLVMPLGGQLLRRQLRTPFTATSSLSHRPNRILAPPISHHITISDLTKMHFESSVLAMNAPAAATNASEANAQYKAELENRENRDADARAAAERSYGSPVDTINIDLSFLPDANHMNSVVTPRTPSPSPVRKRNVRWASHSTVKSFYVDERISEMLDSTLEAIRSPIPEPNFDDDSDEDTENLEETSFEDLDSDSDFDEDVDGPPLDDSLEESQLSKELLQDLEEEIKNLLTQNRSQPPPPKPLIAPLSDAERAQLEEIAVKSKHGLNETFPIIPHKITARDFGTLLPDQFNGSAKAWLNDEIVNEYLAVLVKDWNNDAGFVFKRGGPAPPYHAFSSHWYNSIKGGVKNVERWAGRACLGGKQFLDAKLVLYPICDGSHWRLLAVKPQERIIEYLDSLGWNGDKYVDKMRLYLKNELKELYKDEEWTVVEQQRSSRQLNGSDCGVFVLLNALVLIRGDDTKKVIACNGMLEARERMAITIITGRPMELDY</sequence>
<evidence type="ECO:0000259" key="6">
    <source>
        <dbReference type="PROSITE" id="PS50600"/>
    </source>
</evidence>
<dbReference type="GO" id="GO:0006508">
    <property type="term" value="P:proteolysis"/>
    <property type="evidence" value="ECO:0007669"/>
    <property type="project" value="UniProtKB-KW"/>
</dbReference>
<dbReference type="PANTHER" id="PTHR12606:SF141">
    <property type="entry name" value="GH15225P-RELATED"/>
    <property type="match status" value="1"/>
</dbReference>
<dbReference type="EMBL" id="RZGK01000013">
    <property type="protein sequence ID" value="KAF9694442.1"/>
    <property type="molecule type" value="Genomic_DNA"/>
</dbReference>
<comment type="similarity">
    <text evidence="1">Belongs to the peptidase C48 family.</text>
</comment>
<dbReference type="Pfam" id="PF02902">
    <property type="entry name" value="Peptidase_C48"/>
    <property type="match status" value="1"/>
</dbReference>
<dbReference type="PANTHER" id="PTHR12606">
    <property type="entry name" value="SENTRIN/SUMO-SPECIFIC PROTEASE"/>
    <property type="match status" value="1"/>
</dbReference>
<evidence type="ECO:0000313" key="7">
    <source>
        <dbReference type="EMBL" id="KAF9694442.1"/>
    </source>
</evidence>
<feature type="domain" description="Ubiquitin-like protease family profile" evidence="6">
    <location>
        <begin position="491"/>
        <end position="669"/>
    </location>
</feature>
<comment type="caution">
    <text evidence="7">The sequence shown here is derived from an EMBL/GenBank/DDBJ whole genome shotgun (WGS) entry which is preliminary data.</text>
</comment>
<evidence type="ECO:0000313" key="8">
    <source>
        <dbReference type="Proteomes" id="UP000651452"/>
    </source>
</evidence>
<protein>
    <recommendedName>
        <fullName evidence="6">Ubiquitin-like protease family profile domain-containing protein</fullName>
    </recommendedName>
</protein>
<keyword evidence="3" id="KW-0378">Hydrolase</keyword>
<evidence type="ECO:0000256" key="1">
    <source>
        <dbReference type="ARBA" id="ARBA00005234"/>
    </source>
</evidence>